<protein>
    <recommendedName>
        <fullName evidence="2">Integron-associated effector binding protein domain-containing protein</fullName>
    </recommendedName>
</protein>
<evidence type="ECO:0000256" key="1">
    <source>
        <dbReference type="SAM" id="Phobius"/>
    </source>
</evidence>
<proteinExistence type="predicted"/>
<evidence type="ECO:0000259" key="2">
    <source>
        <dbReference type="Pfam" id="PF14526"/>
    </source>
</evidence>
<dbReference type="Gene3D" id="3.20.80.10">
    <property type="entry name" value="Regulatory factor, effector binding domain"/>
    <property type="match status" value="1"/>
</dbReference>
<sequence length="200" mass="21924">ENHPDNAPICEWWLITISIVPIIDVVNFTFSILASGSLNIVQEESHVNALVGTLTAIFDITMMDQGESDDEQHESFECIPCCAPLSLWEQLRSTVSLTGKQAYGVYRDFNADVYTYVAAVDVDEDAPLPDGWVAVEIPAQDFAVYDHGGPLATIGDHWNAIATSGQVTHDYSVPSLEVYPPDFKEGHALTLWLPIVTSAT</sequence>
<feature type="domain" description="Integron-associated effector binding protein" evidence="2">
    <location>
        <begin position="99"/>
        <end position="195"/>
    </location>
</feature>
<dbReference type="InterPro" id="IPR029441">
    <property type="entry name" value="Cass2"/>
</dbReference>
<dbReference type="Proteomes" id="UP000266643">
    <property type="component" value="Unassembled WGS sequence"/>
</dbReference>
<evidence type="ECO:0000313" key="3">
    <source>
        <dbReference type="EMBL" id="RHY46865.1"/>
    </source>
</evidence>
<feature type="transmembrane region" description="Helical" evidence="1">
    <location>
        <begin position="12"/>
        <end position="34"/>
    </location>
</feature>
<evidence type="ECO:0000313" key="4">
    <source>
        <dbReference type="Proteomes" id="UP000266643"/>
    </source>
</evidence>
<dbReference type="VEuPathDB" id="FungiDB:H257_15650"/>
<dbReference type="SUPFAM" id="SSF55136">
    <property type="entry name" value="Probable bacterial effector-binding domain"/>
    <property type="match status" value="1"/>
</dbReference>
<dbReference type="AlphaFoldDB" id="A0A397CI06"/>
<dbReference type="Pfam" id="PF14526">
    <property type="entry name" value="Cass2"/>
    <property type="match status" value="1"/>
</dbReference>
<comment type="caution">
    <text evidence="3">The sequence shown here is derived from an EMBL/GenBank/DDBJ whole genome shotgun (WGS) entry which is preliminary data.</text>
</comment>
<name>A0A397CI06_APHAT</name>
<accession>A0A397CI06</accession>
<dbReference type="EMBL" id="QUTD01008285">
    <property type="protein sequence ID" value="RHY46865.1"/>
    <property type="molecule type" value="Genomic_DNA"/>
</dbReference>
<organism evidence="3 4">
    <name type="scientific">Aphanomyces astaci</name>
    <name type="common">Crayfish plague agent</name>
    <dbReference type="NCBI Taxonomy" id="112090"/>
    <lineage>
        <taxon>Eukaryota</taxon>
        <taxon>Sar</taxon>
        <taxon>Stramenopiles</taxon>
        <taxon>Oomycota</taxon>
        <taxon>Saprolegniomycetes</taxon>
        <taxon>Saprolegniales</taxon>
        <taxon>Verrucalvaceae</taxon>
        <taxon>Aphanomyces</taxon>
    </lineage>
</organism>
<keyword evidence="1" id="KW-0472">Membrane</keyword>
<reference evidence="3 4" key="1">
    <citation type="submission" date="2018-08" db="EMBL/GenBank/DDBJ databases">
        <title>Aphanomyces genome sequencing and annotation.</title>
        <authorList>
            <person name="Minardi D."/>
            <person name="Oidtmann B."/>
            <person name="Van Der Giezen M."/>
            <person name="Studholme D.J."/>
        </authorList>
    </citation>
    <scope>NUCLEOTIDE SEQUENCE [LARGE SCALE GENOMIC DNA]</scope>
    <source>
        <strain evidence="3 4">D2</strain>
    </source>
</reference>
<feature type="non-terminal residue" evidence="3">
    <location>
        <position position="1"/>
    </location>
</feature>
<gene>
    <name evidence="3" type="ORF">DYB30_009868</name>
</gene>
<keyword evidence="1" id="KW-0812">Transmembrane</keyword>
<dbReference type="InterPro" id="IPR011256">
    <property type="entry name" value="Reg_factor_effector_dom_sf"/>
</dbReference>
<keyword evidence="1" id="KW-1133">Transmembrane helix</keyword>